<dbReference type="Proteomes" id="UP000222542">
    <property type="component" value="Unassembled WGS sequence"/>
</dbReference>
<reference evidence="5 6" key="2">
    <citation type="journal article" date="2017" name="Genome Biol.">
        <title>New reference genome sequences of hot pepper reveal the massive evolution of plant disease-resistance genes by retroduplication.</title>
        <authorList>
            <person name="Kim S."/>
            <person name="Park J."/>
            <person name="Yeom S.I."/>
            <person name="Kim Y.M."/>
            <person name="Seo E."/>
            <person name="Kim K.T."/>
            <person name="Kim M.S."/>
            <person name="Lee J.M."/>
            <person name="Cheong K."/>
            <person name="Shin H.S."/>
            <person name="Kim S.B."/>
            <person name="Han K."/>
            <person name="Lee J."/>
            <person name="Park M."/>
            <person name="Lee H.A."/>
            <person name="Lee H.Y."/>
            <person name="Lee Y."/>
            <person name="Oh S."/>
            <person name="Lee J.H."/>
            <person name="Choi E."/>
            <person name="Choi E."/>
            <person name="Lee S.E."/>
            <person name="Jeon J."/>
            <person name="Kim H."/>
            <person name="Choi G."/>
            <person name="Song H."/>
            <person name="Lee J."/>
            <person name="Lee S.C."/>
            <person name="Kwon J.K."/>
            <person name="Lee H.Y."/>
            <person name="Koo N."/>
            <person name="Hong Y."/>
            <person name="Kim R.W."/>
            <person name="Kang W.H."/>
            <person name="Huh J.H."/>
            <person name="Kang B.C."/>
            <person name="Yang T.J."/>
            <person name="Lee Y.H."/>
            <person name="Bennetzen J.L."/>
            <person name="Choi D."/>
        </authorList>
    </citation>
    <scope>NUCLEOTIDE SEQUENCE [LARGE SCALE GENOMIC DNA]</scope>
    <source>
        <strain evidence="6">cv. CM334</strain>
    </source>
</reference>
<comment type="subcellular location">
    <subcellularLocation>
        <location evidence="1">Endoplasmic reticulum</location>
    </subcellularLocation>
</comment>
<dbReference type="InterPro" id="IPR001382">
    <property type="entry name" value="Glyco_hydro_47"/>
</dbReference>
<dbReference type="GO" id="GO:1904380">
    <property type="term" value="P:endoplasmic reticulum mannose trimming"/>
    <property type="evidence" value="ECO:0007669"/>
    <property type="project" value="InterPro"/>
</dbReference>
<organism evidence="5 6">
    <name type="scientific">Capsicum annuum</name>
    <name type="common">Capsicum pepper</name>
    <dbReference type="NCBI Taxonomy" id="4072"/>
    <lineage>
        <taxon>Eukaryota</taxon>
        <taxon>Viridiplantae</taxon>
        <taxon>Streptophyta</taxon>
        <taxon>Embryophyta</taxon>
        <taxon>Tracheophyta</taxon>
        <taxon>Spermatophyta</taxon>
        <taxon>Magnoliopsida</taxon>
        <taxon>eudicotyledons</taxon>
        <taxon>Gunneridae</taxon>
        <taxon>Pentapetalae</taxon>
        <taxon>asterids</taxon>
        <taxon>lamiids</taxon>
        <taxon>Solanales</taxon>
        <taxon>Solanaceae</taxon>
        <taxon>Solanoideae</taxon>
        <taxon>Capsiceae</taxon>
        <taxon>Capsicum</taxon>
    </lineage>
</organism>
<protein>
    <recommendedName>
        <fullName evidence="7">Alpha-1,2-Mannosidase</fullName>
    </recommendedName>
</protein>
<name>A0A2G2Z9P2_CAPAN</name>
<dbReference type="EMBL" id="AYRZ02000006">
    <property type="protein sequence ID" value="PHT78710.1"/>
    <property type="molecule type" value="Genomic_DNA"/>
</dbReference>
<dbReference type="STRING" id="4072.A0A2G2Z9P2"/>
<comment type="similarity">
    <text evidence="2">Belongs to the glycosyl hydrolase 47 family.</text>
</comment>
<keyword evidence="6" id="KW-1185">Reference proteome</keyword>
<keyword evidence="4" id="KW-0325">Glycoprotein</keyword>
<dbReference type="InterPro" id="IPR036026">
    <property type="entry name" value="Seven-hairpin_glycosidases"/>
</dbReference>
<evidence type="ECO:0000313" key="6">
    <source>
        <dbReference type="Proteomes" id="UP000222542"/>
    </source>
</evidence>
<keyword evidence="3" id="KW-0256">Endoplasmic reticulum</keyword>
<dbReference type="AlphaFoldDB" id="A0A2G2Z9P2"/>
<accession>A0A2G2Z9P2</accession>
<dbReference type="SUPFAM" id="SSF48225">
    <property type="entry name" value="Seven-hairpin glycosidases"/>
    <property type="match status" value="1"/>
</dbReference>
<evidence type="ECO:0000256" key="4">
    <source>
        <dbReference type="ARBA" id="ARBA00023180"/>
    </source>
</evidence>
<reference evidence="5 6" key="1">
    <citation type="journal article" date="2014" name="Nat. Genet.">
        <title>Genome sequence of the hot pepper provides insights into the evolution of pungency in Capsicum species.</title>
        <authorList>
            <person name="Kim S."/>
            <person name="Park M."/>
            <person name="Yeom S.I."/>
            <person name="Kim Y.M."/>
            <person name="Lee J.M."/>
            <person name="Lee H.A."/>
            <person name="Seo E."/>
            <person name="Choi J."/>
            <person name="Cheong K."/>
            <person name="Kim K.T."/>
            <person name="Jung K."/>
            <person name="Lee G.W."/>
            <person name="Oh S.K."/>
            <person name="Bae C."/>
            <person name="Kim S.B."/>
            <person name="Lee H.Y."/>
            <person name="Kim S.Y."/>
            <person name="Kim M.S."/>
            <person name="Kang B.C."/>
            <person name="Jo Y.D."/>
            <person name="Yang H.B."/>
            <person name="Jeong H.J."/>
            <person name="Kang W.H."/>
            <person name="Kwon J.K."/>
            <person name="Shin C."/>
            <person name="Lim J.Y."/>
            <person name="Park J.H."/>
            <person name="Huh J.H."/>
            <person name="Kim J.S."/>
            <person name="Kim B.D."/>
            <person name="Cohen O."/>
            <person name="Paran I."/>
            <person name="Suh M.C."/>
            <person name="Lee S.B."/>
            <person name="Kim Y.K."/>
            <person name="Shin Y."/>
            <person name="Noh S.J."/>
            <person name="Park J."/>
            <person name="Seo Y.S."/>
            <person name="Kwon S.Y."/>
            <person name="Kim H.A."/>
            <person name="Park J.M."/>
            <person name="Kim H.J."/>
            <person name="Choi S.B."/>
            <person name="Bosland P.W."/>
            <person name="Reeves G."/>
            <person name="Jo S.H."/>
            <person name="Lee B.W."/>
            <person name="Cho H.T."/>
            <person name="Choi H.S."/>
            <person name="Lee M.S."/>
            <person name="Yu Y."/>
            <person name="Do Choi Y."/>
            <person name="Park B.S."/>
            <person name="van Deynze A."/>
            <person name="Ashrafi H."/>
            <person name="Hill T."/>
            <person name="Kim W.T."/>
            <person name="Pai H.S."/>
            <person name="Ahn H.K."/>
            <person name="Yeam I."/>
            <person name="Giovannoni J.J."/>
            <person name="Rose J.K."/>
            <person name="Sorensen I."/>
            <person name="Lee S.J."/>
            <person name="Kim R.W."/>
            <person name="Choi I.Y."/>
            <person name="Choi B.S."/>
            <person name="Lim J.S."/>
            <person name="Lee Y.H."/>
            <person name="Choi D."/>
        </authorList>
    </citation>
    <scope>NUCLEOTIDE SEQUENCE [LARGE SCALE GENOMIC DNA]</scope>
    <source>
        <strain evidence="6">cv. CM334</strain>
    </source>
</reference>
<dbReference type="GO" id="GO:0005509">
    <property type="term" value="F:calcium ion binding"/>
    <property type="evidence" value="ECO:0007669"/>
    <property type="project" value="InterPro"/>
</dbReference>
<dbReference type="GO" id="GO:0005975">
    <property type="term" value="P:carbohydrate metabolic process"/>
    <property type="evidence" value="ECO:0007669"/>
    <property type="project" value="InterPro"/>
</dbReference>
<dbReference type="Gene3D" id="1.50.10.10">
    <property type="match status" value="1"/>
</dbReference>
<evidence type="ECO:0000256" key="3">
    <source>
        <dbReference type="ARBA" id="ARBA00022824"/>
    </source>
</evidence>
<dbReference type="GO" id="GO:0044322">
    <property type="term" value="C:endoplasmic reticulum quality control compartment"/>
    <property type="evidence" value="ECO:0007669"/>
    <property type="project" value="GOC"/>
</dbReference>
<dbReference type="GO" id="GO:0004571">
    <property type="term" value="F:mannosyl-oligosaccharide 1,2-alpha-mannosidase activity"/>
    <property type="evidence" value="ECO:0007669"/>
    <property type="project" value="InterPro"/>
</dbReference>
<dbReference type="Pfam" id="PF01532">
    <property type="entry name" value="Glyco_hydro_47"/>
    <property type="match status" value="1"/>
</dbReference>
<evidence type="ECO:0008006" key="7">
    <source>
        <dbReference type="Google" id="ProtNLM"/>
    </source>
</evidence>
<dbReference type="Gramene" id="PHT78710">
    <property type="protein sequence ID" value="PHT78710"/>
    <property type="gene ID" value="T459_16762"/>
</dbReference>
<dbReference type="InterPro" id="IPR012341">
    <property type="entry name" value="6hp_glycosidase-like_sf"/>
</dbReference>
<sequence length="224" mass="26220">MDASVRRCERLALDGFRRGRPKKYWRENKTVSIFETTIRILGGLISAHLIASDYNTGMRIPSYDDELLHLAEDLAWRMLPAFDTPTGHHKCGKLPRMSSHWSWFLPKADELRDRASQMWRNWYRWKANSIIYLLIGHELKNSKYNERYARLKLTIPISFSRIQSIDHHLKGVQSQLPQLSIIMVYGINSVPSQLAPAQVALDYHYQPVWPRLIQLEAFLNSTWS</sequence>
<dbReference type="GO" id="GO:0016020">
    <property type="term" value="C:membrane"/>
    <property type="evidence" value="ECO:0007669"/>
    <property type="project" value="InterPro"/>
</dbReference>
<evidence type="ECO:0000313" key="5">
    <source>
        <dbReference type="EMBL" id="PHT78710.1"/>
    </source>
</evidence>
<comment type="caution">
    <text evidence="5">The sequence shown here is derived from an EMBL/GenBank/DDBJ whole genome shotgun (WGS) entry which is preliminary data.</text>
</comment>
<gene>
    <name evidence="5" type="ORF">T459_16762</name>
</gene>
<dbReference type="InterPro" id="IPR044674">
    <property type="entry name" value="EDEM1/2/3"/>
</dbReference>
<evidence type="ECO:0000256" key="2">
    <source>
        <dbReference type="ARBA" id="ARBA00007658"/>
    </source>
</evidence>
<dbReference type="PANTHER" id="PTHR45679">
    <property type="entry name" value="ER DEGRADATION-ENHANCING ALPHA-MANNOSIDASE-LIKE PROTEIN 2"/>
    <property type="match status" value="1"/>
</dbReference>
<evidence type="ECO:0000256" key="1">
    <source>
        <dbReference type="ARBA" id="ARBA00004240"/>
    </source>
</evidence>
<dbReference type="PANTHER" id="PTHR45679:SF6">
    <property type="entry name" value="ER DEGRADATION-ENHANCING ALPHA-MANNOSIDASE-LIKE PROTEIN 2"/>
    <property type="match status" value="1"/>
</dbReference>
<proteinExistence type="inferred from homology"/>